<sequence>MPLPRQLALRPQFGRGQICVETGASPGQAERTGAVKAAIGFTGWSSSPAACDHSNCGLVLFLAALAAFLMLSSSNSLFAQSSSAGQNLAAEPDGVISSGYRIHSSGELGYRSSDISGSGDMYDTLVNLQTGPRFLDETLSMQSLDHRGVPFDNLYLNSFGWGGDPNNVLGIRADKNKWYKLAGNFRRDQSFSDFNLLANPLNPPTSTPSIPVLNSPHSFDTTRRMSDVDLTLLPQSWVSFRLGFSHNNMTGPSYSSIHDGTDALLLQDWNTTMNSYRLGADWRILPRTVLSYDQFLDYYKGDTDYQLAPFAPALLSTGTPVELGLSIDTANKEPCAVLPPATSLIVGGVLTNNTCSAYFGYSRNQRIRTSTPTERLSWRSTDLQRLDLVGSYSYSSAAMNTPLDENFAGLITRTHTLAFNGTGVADANRISNVLDLEATLHLNQHLRLVETFYFWAYRIPQNGNFTEIDRDCTVPATCTLLTPLSATTPTIITTLPQSSFNQTWNRNETELAWDISKEAGARIGFRYGDRVFDVFNDYSGVETYNGFSTTGEDHFLVNEYTELLGLWARPTHALRFNFDLEHTNYDNVIVRMAPRKESRYRFQTTYKPRPWAVLGGSINILQDANADALTQYVGHNQNYGLTASLTPRERFGLDLAYNFNNVIQNALICFNDTPPAGVTLPFVDGATTPVNYCGNTLTGGVEVLSANPLLANSYYTNHTQFGMTAIRFKPVKRMTANVGYSITSVDGSTPQFNILQPLGSLQYKYSQPVANLSVDIGHKLAYNMGWNYYQYNEGSFVGPTAPRYFHANSVVDSLRYTF</sequence>
<accession>A0A2U3JXZ4</accession>
<dbReference type="AlphaFoldDB" id="A0A2U3JXZ4"/>
<evidence type="ECO:0000313" key="2">
    <source>
        <dbReference type="Proteomes" id="UP000238701"/>
    </source>
</evidence>
<evidence type="ECO:0000313" key="1">
    <source>
        <dbReference type="EMBL" id="SPF32304.1"/>
    </source>
</evidence>
<evidence type="ECO:0008006" key="3">
    <source>
        <dbReference type="Google" id="ProtNLM"/>
    </source>
</evidence>
<organism evidence="1 2">
    <name type="scientific">Candidatus Sulfotelmatobacter kueseliae</name>
    <dbReference type="NCBI Taxonomy" id="2042962"/>
    <lineage>
        <taxon>Bacteria</taxon>
        <taxon>Pseudomonadati</taxon>
        <taxon>Acidobacteriota</taxon>
        <taxon>Terriglobia</taxon>
        <taxon>Terriglobales</taxon>
        <taxon>Candidatus Korobacteraceae</taxon>
        <taxon>Candidatus Sulfotelmatobacter</taxon>
    </lineage>
</organism>
<dbReference type="EMBL" id="OMOD01000007">
    <property type="protein sequence ID" value="SPF32304.1"/>
    <property type="molecule type" value="Genomic_DNA"/>
</dbReference>
<protein>
    <recommendedName>
        <fullName evidence="3">Decaheme-associated outer membrane protein, MtrB/PioB family</fullName>
    </recommendedName>
</protein>
<proteinExistence type="predicted"/>
<dbReference type="Proteomes" id="UP000238701">
    <property type="component" value="Unassembled WGS sequence"/>
</dbReference>
<name>A0A2U3JXZ4_9BACT</name>
<gene>
    <name evidence="1" type="ORF">SBA1_1040072</name>
</gene>
<reference evidence="2" key="1">
    <citation type="submission" date="2018-02" db="EMBL/GenBank/DDBJ databases">
        <authorList>
            <person name="Hausmann B."/>
        </authorList>
    </citation>
    <scope>NUCLEOTIDE SEQUENCE [LARGE SCALE GENOMIC DNA]</scope>
    <source>
        <strain evidence="2">Peat soil MAG SbA1</strain>
    </source>
</reference>